<feature type="region of interest" description="Disordered" evidence="1">
    <location>
        <begin position="166"/>
        <end position="205"/>
    </location>
</feature>
<dbReference type="AlphaFoldDB" id="A0A319C711"/>
<dbReference type="OrthoDB" id="4448689at2759"/>
<dbReference type="VEuPathDB" id="FungiDB:BO82DRAFT_416245"/>
<feature type="region of interest" description="Disordered" evidence="1">
    <location>
        <begin position="67"/>
        <end position="89"/>
    </location>
</feature>
<dbReference type="RefSeq" id="XP_025491335.1">
    <property type="nucleotide sequence ID" value="XM_025639990.1"/>
</dbReference>
<sequence>MAIQQMESAQTEFASQCKATNLDYGLPDSDSDTSSESDNETVSSVNVVGPDEVSLAKIPYWLDQTPGLKAKDRKPVPPPPVKFPVDAPDSPELHRRMSYLFGTNGIKATVSGEMAASYAGVPIYVQNSEWAIPEQNLDQAAEILRADGFPVCPACPRTAEWSAMLGHSDSAGDEEEEEETGDQDSEGKRRSIHSKKARCAVLRRDKPSHRAYPRPAYHFHTDHRYPKSAWDPDQSRGIFLYPMKAVIHPALPDPPCGPAEHGDEPAFLWPLSRHTPRSAPGASVYRTTASSHLPAAGTGLLNFRGRQNPKHYPVNILTPAKAVENLVRLIMRHKGQWVNHYWIRLFTAYMVFAFDVNHLDRDQDLLGRVKMEMDGVGDWLELQLDDNVNIDRAFHAVWRAIKNGREPALIYRYGTCNQHAHYQIWHRQQCRRPW</sequence>
<keyword evidence="3" id="KW-1185">Reference proteome</keyword>
<name>A0A319C711_9EURO</name>
<protein>
    <submittedName>
        <fullName evidence="2">Uncharacterized protein</fullName>
    </submittedName>
</protein>
<reference evidence="2 3" key="1">
    <citation type="submission" date="2016-12" db="EMBL/GenBank/DDBJ databases">
        <title>The genomes of Aspergillus section Nigri reveals drivers in fungal speciation.</title>
        <authorList>
            <consortium name="DOE Joint Genome Institute"/>
            <person name="Vesth T.C."/>
            <person name="Nybo J."/>
            <person name="Theobald S."/>
            <person name="Brandl J."/>
            <person name="Frisvad J.C."/>
            <person name="Nielsen K.F."/>
            <person name="Lyhne E.K."/>
            <person name="Kogle M.E."/>
            <person name="Kuo A."/>
            <person name="Riley R."/>
            <person name="Clum A."/>
            <person name="Nolan M."/>
            <person name="Lipzen A."/>
            <person name="Salamov A."/>
            <person name="Henrissat B."/>
            <person name="Wiebenga A."/>
            <person name="De Vries R.P."/>
            <person name="Grigoriev I.V."/>
            <person name="Mortensen U.H."/>
            <person name="Andersen M.R."/>
            <person name="Baker S.E."/>
        </authorList>
    </citation>
    <scope>NUCLEOTIDE SEQUENCE [LARGE SCALE GENOMIC DNA]</scope>
    <source>
        <strain evidence="2 3">CBS 121591</strain>
    </source>
</reference>
<evidence type="ECO:0000256" key="1">
    <source>
        <dbReference type="SAM" id="MobiDB-lite"/>
    </source>
</evidence>
<evidence type="ECO:0000313" key="3">
    <source>
        <dbReference type="Proteomes" id="UP000248340"/>
    </source>
</evidence>
<proteinExistence type="predicted"/>
<dbReference type="EMBL" id="KZ821704">
    <property type="protein sequence ID" value="PYH81135.1"/>
    <property type="molecule type" value="Genomic_DNA"/>
</dbReference>
<organism evidence="2 3">
    <name type="scientific">Aspergillus uvarum CBS 121591</name>
    <dbReference type="NCBI Taxonomy" id="1448315"/>
    <lineage>
        <taxon>Eukaryota</taxon>
        <taxon>Fungi</taxon>
        <taxon>Dikarya</taxon>
        <taxon>Ascomycota</taxon>
        <taxon>Pezizomycotina</taxon>
        <taxon>Eurotiomycetes</taxon>
        <taxon>Eurotiomycetidae</taxon>
        <taxon>Eurotiales</taxon>
        <taxon>Aspergillaceae</taxon>
        <taxon>Aspergillus</taxon>
        <taxon>Aspergillus subgen. Circumdati</taxon>
    </lineage>
</organism>
<dbReference type="GeneID" id="37142732"/>
<dbReference type="Proteomes" id="UP000248340">
    <property type="component" value="Unassembled WGS sequence"/>
</dbReference>
<accession>A0A319C711</accession>
<evidence type="ECO:0000313" key="2">
    <source>
        <dbReference type="EMBL" id="PYH81135.1"/>
    </source>
</evidence>
<feature type="compositionally biased region" description="Acidic residues" evidence="1">
    <location>
        <begin position="171"/>
        <end position="184"/>
    </location>
</feature>
<feature type="region of interest" description="Disordered" evidence="1">
    <location>
        <begin position="21"/>
        <end position="48"/>
    </location>
</feature>
<gene>
    <name evidence="2" type="ORF">BO82DRAFT_416245</name>
</gene>
<feature type="compositionally biased region" description="Acidic residues" evidence="1">
    <location>
        <begin position="29"/>
        <end position="39"/>
    </location>
</feature>